<name>A0A9X2VTC6_9PSEU</name>
<dbReference type="SMART" id="SM00421">
    <property type="entry name" value="HTH_LUXR"/>
    <property type="match status" value="1"/>
</dbReference>
<dbReference type="AlphaFoldDB" id="A0A9X2VTC6"/>
<dbReference type="GO" id="GO:0006355">
    <property type="term" value="P:regulation of DNA-templated transcription"/>
    <property type="evidence" value="ECO:0007669"/>
    <property type="project" value="InterPro"/>
</dbReference>
<dbReference type="GO" id="GO:0003677">
    <property type="term" value="F:DNA binding"/>
    <property type="evidence" value="ECO:0007669"/>
    <property type="project" value="UniProtKB-KW"/>
</dbReference>
<protein>
    <submittedName>
        <fullName evidence="5">Response regulator transcription factor</fullName>
    </submittedName>
</protein>
<evidence type="ECO:0000313" key="5">
    <source>
        <dbReference type="EMBL" id="MCS7482485.1"/>
    </source>
</evidence>
<evidence type="ECO:0000256" key="3">
    <source>
        <dbReference type="ARBA" id="ARBA00023163"/>
    </source>
</evidence>
<evidence type="ECO:0000256" key="2">
    <source>
        <dbReference type="ARBA" id="ARBA00023125"/>
    </source>
</evidence>
<accession>A0A9X2VTC6</accession>
<dbReference type="RefSeq" id="WP_259627949.1">
    <property type="nucleotide sequence ID" value="NZ_JANYMP010000024.1"/>
</dbReference>
<dbReference type="PANTHER" id="PTHR43214">
    <property type="entry name" value="TWO-COMPONENT RESPONSE REGULATOR"/>
    <property type="match status" value="1"/>
</dbReference>
<keyword evidence="2" id="KW-0238">DNA-binding</keyword>
<reference evidence="5" key="1">
    <citation type="submission" date="2022-08" db="EMBL/GenBank/DDBJ databases">
        <authorList>
            <person name="Tistechok S."/>
            <person name="Samborskyy M."/>
            <person name="Roman I."/>
        </authorList>
    </citation>
    <scope>NUCLEOTIDE SEQUENCE</scope>
    <source>
        <strain evidence="5">DSM 103496</strain>
    </source>
</reference>
<dbReference type="InterPro" id="IPR039420">
    <property type="entry name" value="WalR-like"/>
</dbReference>
<proteinExistence type="predicted"/>
<feature type="domain" description="HTH luxR-type" evidence="4">
    <location>
        <begin position="145"/>
        <end position="210"/>
    </location>
</feature>
<dbReference type="Proteomes" id="UP001141259">
    <property type="component" value="Unassembled WGS sequence"/>
</dbReference>
<gene>
    <name evidence="5" type="ORF">NZH93_37045</name>
</gene>
<dbReference type="CDD" id="cd06170">
    <property type="entry name" value="LuxR_C_like"/>
    <property type="match status" value="1"/>
</dbReference>
<dbReference type="InterPro" id="IPR016032">
    <property type="entry name" value="Sig_transdc_resp-reg_C-effctor"/>
</dbReference>
<comment type="caution">
    <text evidence="5">The sequence shown here is derived from an EMBL/GenBank/DDBJ whole genome shotgun (WGS) entry which is preliminary data.</text>
</comment>
<keyword evidence="1" id="KW-0805">Transcription regulation</keyword>
<dbReference type="PROSITE" id="PS50043">
    <property type="entry name" value="HTH_LUXR_2"/>
    <property type="match status" value="1"/>
</dbReference>
<evidence type="ECO:0000259" key="4">
    <source>
        <dbReference type="PROSITE" id="PS50043"/>
    </source>
</evidence>
<keyword evidence="3" id="KW-0804">Transcription</keyword>
<dbReference type="InterPro" id="IPR000792">
    <property type="entry name" value="Tscrpt_reg_LuxR_C"/>
</dbReference>
<dbReference type="EMBL" id="JANYMP010000024">
    <property type="protein sequence ID" value="MCS7482485.1"/>
    <property type="molecule type" value="Genomic_DNA"/>
</dbReference>
<dbReference type="SUPFAM" id="SSF46894">
    <property type="entry name" value="C-terminal effector domain of the bipartite response regulators"/>
    <property type="match status" value="1"/>
</dbReference>
<keyword evidence="6" id="KW-1185">Reference proteome</keyword>
<evidence type="ECO:0000256" key="1">
    <source>
        <dbReference type="ARBA" id="ARBA00023015"/>
    </source>
</evidence>
<dbReference type="Pfam" id="PF00196">
    <property type="entry name" value="GerE"/>
    <property type="match status" value="1"/>
</dbReference>
<organism evidence="5 6">
    <name type="scientific">Umezawaea endophytica</name>
    <dbReference type="NCBI Taxonomy" id="1654476"/>
    <lineage>
        <taxon>Bacteria</taxon>
        <taxon>Bacillati</taxon>
        <taxon>Actinomycetota</taxon>
        <taxon>Actinomycetes</taxon>
        <taxon>Pseudonocardiales</taxon>
        <taxon>Pseudonocardiaceae</taxon>
        <taxon>Umezawaea</taxon>
    </lineage>
</organism>
<dbReference type="PANTHER" id="PTHR43214:SF24">
    <property type="entry name" value="TRANSCRIPTIONAL REGULATORY PROTEIN NARL-RELATED"/>
    <property type="match status" value="1"/>
</dbReference>
<sequence length="212" mass="22570">MKTPESSSGSRTTVCVPEPLTAAAATEMLQHNRGFRIVARERMREADVVLVSSESGDVDFVRSLRAVHEQGGTRVVVILGSPWTADLFTAVGLGLAAIVPRGKVSAGGLARTLDVVAKGGAVFPLDIQAVALRQMRVAQRVLEQRGMLACGLDTRELDLLRGLADGMSLDEIGARMCYSKRTVTNVLAGLTSRLGLRNRTQAVAYALRAGVL</sequence>
<dbReference type="Gene3D" id="3.40.50.2300">
    <property type="match status" value="1"/>
</dbReference>
<evidence type="ECO:0000313" key="6">
    <source>
        <dbReference type="Proteomes" id="UP001141259"/>
    </source>
</evidence>